<dbReference type="Pfam" id="PF00122">
    <property type="entry name" value="E1-E2_ATPase"/>
    <property type="match status" value="1"/>
</dbReference>
<dbReference type="InterPro" id="IPR023214">
    <property type="entry name" value="HAD_sf"/>
</dbReference>
<keyword evidence="3" id="KW-0813">Transport</keyword>
<dbReference type="InterPro" id="IPR059000">
    <property type="entry name" value="ATPase_P-type_domA"/>
</dbReference>
<dbReference type="Gene3D" id="3.40.50.1000">
    <property type="entry name" value="HAD superfamily/HAD-like"/>
    <property type="match status" value="1"/>
</dbReference>
<keyword evidence="7 15" id="KW-0479">Metal-binding</keyword>
<keyword evidence="10" id="KW-0460">Magnesium</keyword>
<keyword evidence="5" id="KW-0597">Phosphoprotein</keyword>
<keyword evidence="4 15" id="KW-1003">Cell membrane</keyword>
<dbReference type="SUPFAM" id="SSF81665">
    <property type="entry name" value="Calcium ATPase, transmembrane domain M"/>
    <property type="match status" value="1"/>
</dbReference>
<dbReference type="RefSeq" id="WP_085275728.1">
    <property type="nucleotide sequence ID" value="NZ_FXAG01000005.1"/>
</dbReference>
<dbReference type="PROSITE" id="PS50846">
    <property type="entry name" value="HMA_2"/>
    <property type="match status" value="1"/>
</dbReference>
<dbReference type="InterPro" id="IPR021993">
    <property type="entry name" value="ATPase-cat-bd"/>
</dbReference>
<dbReference type="InterPro" id="IPR006121">
    <property type="entry name" value="HMA_dom"/>
</dbReference>
<evidence type="ECO:0000256" key="3">
    <source>
        <dbReference type="ARBA" id="ARBA00022448"/>
    </source>
</evidence>
<dbReference type="GO" id="GO:0005524">
    <property type="term" value="F:ATP binding"/>
    <property type="evidence" value="ECO:0007669"/>
    <property type="project" value="UniProtKB-UniRule"/>
</dbReference>
<evidence type="ECO:0000313" key="17">
    <source>
        <dbReference type="EMBL" id="SMF11655.1"/>
    </source>
</evidence>
<dbReference type="Gene3D" id="2.70.150.10">
    <property type="entry name" value="Calcium-transporting ATPase, cytoplasmic transduction domain A"/>
    <property type="match status" value="1"/>
</dbReference>
<feature type="domain" description="HMA" evidence="16">
    <location>
        <begin position="92"/>
        <end position="158"/>
    </location>
</feature>
<keyword evidence="14 15" id="KW-0472">Membrane</keyword>
<dbReference type="STRING" id="1123014.SAMN02745746_01426"/>
<dbReference type="InterPro" id="IPR008250">
    <property type="entry name" value="ATPase_P-typ_transduc_dom_A_sf"/>
</dbReference>
<keyword evidence="18" id="KW-1185">Reference proteome</keyword>
<dbReference type="CDD" id="cd02079">
    <property type="entry name" value="P-type_ATPase_HM"/>
    <property type="match status" value="1"/>
</dbReference>
<dbReference type="InterPro" id="IPR027256">
    <property type="entry name" value="P-typ_ATPase_IB"/>
</dbReference>
<evidence type="ECO:0000313" key="18">
    <source>
        <dbReference type="Proteomes" id="UP000192920"/>
    </source>
</evidence>
<feature type="transmembrane region" description="Helical" evidence="15">
    <location>
        <begin position="245"/>
        <end position="267"/>
    </location>
</feature>
<name>A0A1Y6BHG9_9NEIS</name>
<dbReference type="Gene3D" id="3.40.1110.10">
    <property type="entry name" value="Calcium-transporting ATPase, cytoplasmic domain N"/>
    <property type="match status" value="1"/>
</dbReference>
<comment type="subcellular location">
    <subcellularLocation>
        <location evidence="1">Cell membrane</location>
        <topology evidence="1">Multi-pass membrane protein</topology>
    </subcellularLocation>
</comment>
<dbReference type="InterPro" id="IPR001757">
    <property type="entry name" value="P_typ_ATPase"/>
</dbReference>
<evidence type="ECO:0000256" key="5">
    <source>
        <dbReference type="ARBA" id="ARBA00022553"/>
    </source>
</evidence>
<protein>
    <submittedName>
        <fullName evidence="17">Cu2+-exporting ATPase</fullName>
    </submittedName>
</protein>
<feature type="transmembrane region" description="Helical" evidence="15">
    <location>
        <begin position="761"/>
        <end position="777"/>
    </location>
</feature>
<dbReference type="FunFam" id="2.70.150.10:FF:000002">
    <property type="entry name" value="Copper-transporting ATPase 1, putative"/>
    <property type="match status" value="1"/>
</dbReference>
<dbReference type="PROSITE" id="PS00154">
    <property type="entry name" value="ATPASE_E1_E2"/>
    <property type="match status" value="1"/>
</dbReference>
<comment type="similarity">
    <text evidence="2 15">Belongs to the cation transport ATPase (P-type) (TC 3.A.3) family. Type IB subfamily.</text>
</comment>
<feature type="transmembrane region" description="Helical" evidence="15">
    <location>
        <begin position="273"/>
        <end position="292"/>
    </location>
</feature>
<dbReference type="GO" id="GO:0005507">
    <property type="term" value="F:copper ion binding"/>
    <property type="evidence" value="ECO:0007669"/>
    <property type="project" value="TreeGrafter"/>
</dbReference>
<dbReference type="NCBIfam" id="TIGR01525">
    <property type="entry name" value="ATPase-IB_hvy"/>
    <property type="match status" value="1"/>
</dbReference>
<evidence type="ECO:0000256" key="8">
    <source>
        <dbReference type="ARBA" id="ARBA00022741"/>
    </source>
</evidence>
<dbReference type="EMBL" id="FXAG01000005">
    <property type="protein sequence ID" value="SMF11655.1"/>
    <property type="molecule type" value="Genomic_DNA"/>
</dbReference>
<dbReference type="InterPro" id="IPR023299">
    <property type="entry name" value="ATPase_P-typ_cyto_dom_N"/>
</dbReference>
<dbReference type="InterPro" id="IPR036163">
    <property type="entry name" value="HMA_dom_sf"/>
</dbReference>
<dbReference type="Pfam" id="PF12156">
    <property type="entry name" value="ATPase-cat_bd"/>
    <property type="match status" value="1"/>
</dbReference>
<keyword evidence="9 15" id="KW-0067">ATP-binding</keyword>
<evidence type="ECO:0000256" key="15">
    <source>
        <dbReference type="RuleBase" id="RU362081"/>
    </source>
</evidence>
<evidence type="ECO:0000256" key="1">
    <source>
        <dbReference type="ARBA" id="ARBA00004651"/>
    </source>
</evidence>
<dbReference type="SUPFAM" id="SSF56784">
    <property type="entry name" value="HAD-like"/>
    <property type="match status" value="1"/>
</dbReference>
<dbReference type="SFLD" id="SFLDS00003">
    <property type="entry name" value="Haloacid_Dehalogenase"/>
    <property type="match status" value="1"/>
</dbReference>
<evidence type="ECO:0000256" key="14">
    <source>
        <dbReference type="ARBA" id="ARBA00023136"/>
    </source>
</evidence>
<dbReference type="InterPro" id="IPR044492">
    <property type="entry name" value="P_typ_ATPase_HD_dom"/>
</dbReference>
<dbReference type="InterPro" id="IPR018303">
    <property type="entry name" value="ATPase_P-typ_P_site"/>
</dbReference>
<evidence type="ECO:0000256" key="10">
    <source>
        <dbReference type="ARBA" id="ARBA00022842"/>
    </source>
</evidence>
<dbReference type="InterPro" id="IPR036412">
    <property type="entry name" value="HAD-like_sf"/>
</dbReference>
<proteinExistence type="inferred from homology"/>
<accession>A0A1Y6BHG9</accession>
<dbReference type="GO" id="GO:0055070">
    <property type="term" value="P:copper ion homeostasis"/>
    <property type="evidence" value="ECO:0007669"/>
    <property type="project" value="TreeGrafter"/>
</dbReference>
<dbReference type="SFLD" id="SFLDF00027">
    <property type="entry name" value="p-type_atpase"/>
    <property type="match status" value="1"/>
</dbReference>
<dbReference type="PROSITE" id="PS01229">
    <property type="entry name" value="COF_2"/>
    <property type="match status" value="1"/>
</dbReference>
<feature type="transmembrane region" description="Helical" evidence="15">
    <location>
        <begin position="458"/>
        <end position="481"/>
    </location>
</feature>
<dbReference type="Pfam" id="PF00702">
    <property type="entry name" value="Hydrolase"/>
    <property type="match status" value="1"/>
</dbReference>
<dbReference type="Gene3D" id="3.30.70.100">
    <property type="match status" value="1"/>
</dbReference>
<evidence type="ECO:0000256" key="12">
    <source>
        <dbReference type="ARBA" id="ARBA00022989"/>
    </source>
</evidence>
<keyword evidence="8 15" id="KW-0547">Nucleotide-binding</keyword>
<keyword evidence="12 15" id="KW-1133">Transmembrane helix</keyword>
<dbReference type="SUPFAM" id="SSF81653">
    <property type="entry name" value="Calcium ATPase, transduction domain A"/>
    <property type="match status" value="1"/>
</dbReference>
<evidence type="ECO:0000256" key="4">
    <source>
        <dbReference type="ARBA" id="ARBA00022475"/>
    </source>
</evidence>
<evidence type="ECO:0000256" key="9">
    <source>
        <dbReference type="ARBA" id="ARBA00022840"/>
    </source>
</evidence>
<dbReference type="InterPro" id="IPR023298">
    <property type="entry name" value="ATPase_P-typ_TM_dom_sf"/>
</dbReference>
<dbReference type="NCBIfam" id="TIGR01511">
    <property type="entry name" value="ATPase-IB1_Cu"/>
    <property type="match status" value="1"/>
</dbReference>
<dbReference type="CDD" id="cd00371">
    <property type="entry name" value="HMA"/>
    <property type="match status" value="1"/>
</dbReference>
<keyword evidence="6 15" id="KW-0812">Transmembrane</keyword>
<feature type="transmembrane region" description="Helical" evidence="15">
    <location>
        <begin position="180"/>
        <end position="200"/>
    </location>
</feature>
<evidence type="ECO:0000259" key="16">
    <source>
        <dbReference type="PROSITE" id="PS50846"/>
    </source>
</evidence>
<dbReference type="SFLD" id="SFLDG00002">
    <property type="entry name" value="C1.7:_P-type_atpase_like"/>
    <property type="match status" value="1"/>
</dbReference>
<dbReference type="AlphaFoldDB" id="A0A1Y6BHG9"/>
<keyword evidence="13" id="KW-0406">Ion transport</keyword>
<feature type="transmembrane region" description="Helical" evidence="15">
    <location>
        <begin position="212"/>
        <end position="233"/>
    </location>
</feature>
<evidence type="ECO:0000256" key="11">
    <source>
        <dbReference type="ARBA" id="ARBA00022967"/>
    </source>
</evidence>
<dbReference type="Pfam" id="PF00403">
    <property type="entry name" value="HMA"/>
    <property type="match status" value="1"/>
</dbReference>
<dbReference type="GO" id="GO:0005886">
    <property type="term" value="C:plasma membrane"/>
    <property type="evidence" value="ECO:0007669"/>
    <property type="project" value="UniProtKB-SubCell"/>
</dbReference>
<dbReference type="GO" id="GO:0016887">
    <property type="term" value="F:ATP hydrolysis activity"/>
    <property type="evidence" value="ECO:0007669"/>
    <property type="project" value="InterPro"/>
</dbReference>
<feature type="transmembrane region" description="Helical" evidence="15">
    <location>
        <begin position="783"/>
        <end position="801"/>
    </location>
</feature>
<feature type="transmembrane region" description="Helical" evidence="15">
    <location>
        <begin position="430"/>
        <end position="452"/>
    </location>
</feature>
<dbReference type="GO" id="GO:0043682">
    <property type="term" value="F:P-type divalent copper transporter activity"/>
    <property type="evidence" value="ECO:0007669"/>
    <property type="project" value="TreeGrafter"/>
</dbReference>
<organism evidence="17 18">
    <name type="scientific">Pseudogulbenkiania subflava DSM 22618</name>
    <dbReference type="NCBI Taxonomy" id="1123014"/>
    <lineage>
        <taxon>Bacteria</taxon>
        <taxon>Pseudomonadati</taxon>
        <taxon>Pseudomonadota</taxon>
        <taxon>Betaproteobacteria</taxon>
        <taxon>Neisseriales</taxon>
        <taxon>Chromobacteriaceae</taxon>
        <taxon>Pseudogulbenkiania</taxon>
    </lineage>
</organism>
<keyword evidence="11" id="KW-1278">Translocase</keyword>
<evidence type="ECO:0000256" key="13">
    <source>
        <dbReference type="ARBA" id="ARBA00023065"/>
    </source>
</evidence>
<evidence type="ECO:0000256" key="6">
    <source>
        <dbReference type="ARBA" id="ARBA00022692"/>
    </source>
</evidence>
<dbReference type="SUPFAM" id="SSF55008">
    <property type="entry name" value="HMA, heavy metal-associated domain"/>
    <property type="match status" value="1"/>
</dbReference>
<dbReference type="PANTHER" id="PTHR43520:SF5">
    <property type="entry name" value="CATION-TRANSPORTING P-TYPE ATPASE-RELATED"/>
    <property type="match status" value="1"/>
</dbReference>
<dbReference type="NCBIfam" id="TIGR01494">
    <property type="entry name" value="ATPase_P-type"/>
    <property type="match status" value="1"/>
</dbReference>
<dbReference type="PANTHER" id="PTHR43520">
    <property type="entry name" value="ATP7, ISOFORM B"/>
    <property type="match status" value="1"/>
</dbReference>
<sequence length="832" mass="88833">MSDDCFHCGLPVPEGASFPVRYRERTESTCCAGCQAVAQTIIDSGLDGYYTHRTQGAGQAEPLPLEVLERIRLYDSDELQQSFVHITADSVREAALILEGITCAACVWLNEQHLMHLPGVISVDINYSSHRARVRWDNARLKLSQILEAIAAIGYRAHPYDAARQEALHQKERKQALTRLWVAGLSMMQVMMYAVPVYLAPDGEIDPDFLWMLHWANLLLTLPVIAYSALPFYRATWRDITTRRVGMDTPVTIGILTAFGASTWALINKVEHGIYFDSVSMFVFLLLGGRYLEGMARRKAGEAAESLVKLVPAFAHRLAGWPDEAVAHEVPVSQLAAGDVLLVKPGETIPADGVVLAGHSAANESLLTGESRPVGKTVDSTVIAGSVNLESPLTVRISQAGQGTRLAGIVRLLDQALAEKPRLAQLADRFASGFVAALLLAALATYLGWHFIDPERALWITVAVLVISCPCALSLATPAALTAASGHLAGLGVLTTRGHALETLAKVSDVVFDKTGTLTHGDMRLVETHRCGDREDVLALAAALEAGSEHPIARALLAAAPAAHPAAHAVRNVPGSGIEGTIDGETWRLGRSDFVAELAGPLPPGLADWQRGHTRIALGSRQGWAALFAIGDTRRDDSAAAVAALTRQGLAVHLLSGDEHEAVQRLAEDAGIRQFRARATPEDKLAYVSALQQRGARVLMVGDGINDAPVLARADVSMAMGSGTDVARASGDMVLINDSLALVPAAVTLARKTLAIIRQNLVWAVLYNIVALPLAMAGHVTPWLASLGMASSSLLVVGNALRLVGIRRTAAVTEEARPAGISRPAPSHVQQP</sequence>
<gene>
    <name evidence="17" type="ORF">SAMN02745746_01426</name>
</gene>
<evidence type="ECO:0000256" key="2">
    <source>
        <dbReference type="ARBA" id="ARBA00006024"/>
    </source>
</evidence>
<reference evidence="18" key="1">
    <citation type="submission" date="2017-04" db="EMBL/GenBank/DDBJ databases">
        <authorList>
            <person name="Varghese N."/>
            <person name="Submissions S."/>
        </authorList>
    </citation>
    <scope>NUCLEOTIDE SEQUENCE [LARGE SCALE GENOMIC DNA]</scope>
    <source>
        <strain evidence="18">DSM 22618</strain>
    </source>
</reference>
<evidence type="ECO:0000256" key="7">
    <source>
        <dbReference type="ARBA" id="ARBA00022723"/>
    </source>
</evidence>
<dbReference type="Proteomes" id="UP000192920">
    <property type="component" value="Unassembled WGS sequence"/>
</dbReference>
<dbReference type="PRINTS" id="PR00119">
    <property type="entry name" value="CATATPASE"/>
</dbReference>